<comment type="subcellular location">
    <subcellularLocation>
        <location evidence="1 5 6">Nucleus</location>
    </subcellularLocation>
</comment>
<evidence type="ECO:0000256" key="6">
    <source>
        <dbReference type="RuleBase" id="RU000682"/>
    </source>
</evidence>
<dbReference type="SUPFAM" id="SSF46689">
    <property type="entry name" value="Homeodomain-like"/>
    <property type="match status" value="1"/>
</dbReference>
<keyword evidence="10" id="KW-1185">Reference proteome</keyword>
<name>A0ABY7FKE9_MYAAR</name>
<evidence type="ECO:0000256" key="5">
    <source>
        <dbReference type="PROSITE-ProRule" id="PRU00108"/>
    </source>
</evidence>
<dbReference type="InterPro" id="IPR001356">
    <property type="entry name" value="HD"/>
</dbReference>
<keyword evidence="3 5" id="KW-0371">Homeobox</keyword>
<evidence type="ECO:0000259" key="8">
    <source>
        <dbReference type="PROSITE" id="PS50071"/>
    </source>
</evidence>
<keyword evidence="4 5" id="KW-0539">Nucleus</keyword>
<organism evidence="9 10">
    <name type="scientific">Mya arenaria</name>
    <name type="common">Soft-shell clam</name>
    <dbReference type="NCBI Taxonomy" id="6604"/>
    <lineage>
        <taxon>Eukaryota</taxon>
        <taxon>Metazoa</taxon>
        <taxon>Spiralia</taxon>
        <taxon>Lophotrochozoa</taxon>
        <taxon>Mollusca</taxon>
        <taxon>Bivalvia</taxon>
        <taxon>Autobranchia</taxon>
        <taxon>Heteroconchia</taxon>
        <taxon>Euheterodonta</taxon>
        <taxon>Imparidentia</taxon>
        <taxon>Neoheterodontei</taxon>
        <taxon>Myida</taxon>
        <taxon>Myoidea</taxon>
        <taxon>Myidae</taxon>
        <taxon>Mya</taxon>
    </lineage>
</organism>
<dbReference type="PANTHER" id="PTHR24340">
    <property type="entry name" value="HOMEOBOX PROTEIN NKX"/>
    <property type="match status" value="1"/>
</dbReference>
<feature type="compositionally biased region" description="Polar residues" evidence="7">
    <location>
        <begin position="287"/>
        <end position="299"/>
    </location>
</feature>
<feature type="compositionally biased region" description="Basic and acidic residues" evidence="7">
    <location>
        <begin position="114"/>
        <end position="126"/>
    </location>
</feature>
<feature type="region of interest" description="Disordered" evidence="7">
    <location>
        <begin position="114"/>
        <end position="177"/>
    </location>
</feature>
<reference evidence="9" key="1">
    <citation type="submission" date="2022-11" db="EMBL/GenBank/DDBJ databases">
        <title>Centuries of genome instability and evolution in soft-shell clam transmissible cancer (bioRxiv).</title>
        <authorList>
            <person name="Hart S.F.M."/>
            <person name="Yonemitsu M.A."/>
            <person name="Giersch R.M."/>
            <person name="Beal B.F."/>
            <person name="Arriagada G."/>
            <person name="Davis B.W."/>
            <person name="Ostrander E.A."/>
            <person name="Goff S.P."/>
            <person name="Metzger M.J."/>
        </authorList>
    </citation>
    <scope>NUCLEOTIDE SEQUENCE</scope>
    <source>
        <strain evidence="9">MELC-2E11</strain>
        <tissue evidence="9">Siphon/mantle</tissue>
    </source>
</reference>
<feature type="compositionally biased region" description="Low complexity" evidence="7">
    <location>
        <begin position="276"/>
        <end position="285"/>
    </location>
</feature>
<gene>
    <name evidence="9" type="ORF">MAR_015798</name>
</gene>
<evidence type="ECO:0000256" key="4">
    <source>
        <dbReference type="ARBA" id="ARBA00023242"/>
    </source>
</evidence>
<dbReference type="PANTHER" id="PTHR24340:SF70">
    <property type="entry name" value="NK7.1, ISOFORM A"/>
    <property type="match status" value="1"/>
</dbReference>
<feature type="compositionally biased region" description="Basic and acidic residues" evidence="7">
    <location>
        <begin position="134"/>
        <end position="159"/>
    </location>
</feature>
<dbReference type="PROSITE" id="PS50071">
    <property type="entry name" value="HOMEOBOX_2"/>
    <property type="match status" value="1"/>
</dbReference>
<proteinExistence type="predicted"/>
<feature type="region of interest" description="Disordered" evidence="7">
    <location>
        <begin position="276"/>
        <end position="305"/>
    </location>
</feature>
<dbReference type="PRINTS" id="PR00024">
    <property type="entry name" value="HOMEOBOX"/>
</dbReference>
<protein>
    <submittedName>
        <fullName evidence="9">HM09-like protein</fullName>
    </submittedName>
</protein>
<dbReference type="Pfam" id="PF00046">
    <property type="entry name" value="Homeodomain"/>
    <property type="match status" value="1"/>
</dbReference>
<dbReference type="Proteomes" id="UP001164746">
    <property type="component" value="Chromosome 12"/>
</dbReference>
<evidence type="ECO:0000256" key="3">
    <source>
        <dbReference type="ARBA" id="ARBA00023155"/>
    </source>
</evidence>
<accession>A0ABY7FKE9</accession>
<dbReference type="InterPro" id="IPR020479">
    <property type="entry name" value="HD_metazoa"/>
</dbReference>
<feature type="domain" description="Homeobox" evidence="8">
    <location>
        <begin position="174"/>
        <end position="234"/>
    </location>
</feature>
<dbReference type="PROSITE" id="PS00027">
    <property type="entry name" value="HOMEOBOX_1"/>
    <property type="match status" value="1"/>
</dbReference>
<dbReference type="Gene3D" id="1.10.10.60">
    <property type="entry name" value="Homeodomain-like"/>
    <property type="match status" value="1"/>
</dbReference>
<dbReference type="EMBL" id="CP111023">
    <property type="protein sequence ID" value="WAR21824.1"/>
    <property type="molecule type" value="Genomic_DNA"/>
</dbReference>
<evidence type="ECO:0000313" key="10">
    <source>
        <dbReference type="Proteomes" id="UP001164746"/>
    </source>
</evidence>
<evidence type="ECO:0000256" key="7">
    <source>
        <dbReference type="SAM" id="MobiDB-lite"/>
    </source>
</evidence>
<evidence type="ECO:0000256" key="1">
    <source>
        <dbReference type="ARBA" id="ARBA00004123"/>
    </source>
</evidence>
<dbReference type="SMART" id="SM00389">
    <property type="entry name" value="HOX"/>
    <property type="match status" value="1"/>
</dbReference>
<feature type="DNA-binding region" description="Homeobox" evidence="5">
    <location>
        <begin position="176"/>
        <end position="235"/>
    </location>
</feature>
<feature type="region of interest" description="Disordered" evidence="7">
    <location>
        <begin position="371"/>
        <end position="409"/>
    </location>
</feature>
<evidence type="ECO:0000256" key="2">
    <source>
        <dbReference type="ARBA" id="ARBA00023125"/>
    </source>
</evidence>
<dbReference type="InterPro" id="IPR050394">
    <property type="entry name" value="Homeobox_NK-like"/>
</dbReference>
<keyword evidence="2 5" id="KW-0238">DNA-binding</keyword>
<evidence type="ECO:0000313" key="9">
    <source>
        <dbReference type="EMBL" id="WAR21824.1"/>
    </source>
</evidence>
<dbReference type="InterPro" id="IPR009057">
    <property type="entry name" value="Homeodomain-like_sf"/>
</dbReference>
<dbReference type="CDD" id="cd00086">
    <property type="entry name" value="homeodomain"/>
    <property type="match status" value="1"/>
</dbReference>
<sequence length="431" mass="48322">MEGLLPYARGFFYHIPFTTAHINTWHPHIYNNPVRNPTPFLITNILDLEDADDDERLRRDMSNSPSAKKTPKIRAGDSVFANDILSTGRLFAAATGGVRYQGLVVPSATGIERHVDSEADRQERRHSSSPCSSRQRDYVDSPPQDSERVRRTSDKHKMSSDSADDFSDNGLVSQKKKKARTTFTGRQIFELEKQFEQKKYLSSAERAEMASLLNVTETQVKIWFQNRRTKWKKHENITAADAPETRLQAERNPDVAKAIQNAAKLKKAKERLEAAAAAAQGARKQQPGVSGVNNGTPVNQPLDFTMGSLNSVERQPESSSDSDDDVINDAITAPDLKSVKTDVACVYEQNANSSLDDHDIEVKHSDIIKEETMTEGSEDDEPVDGEHSGDDFETMMDTSVDTGECSEQFDREQRFSPDVRKCDLFNMESCR</sequence>
<dbReference type="InterPro" id="IPR017970">
    <property type="entry name" value="Homeobox_CS"/>
</dbReference>